<gene>
    <name evidence="2" type="ORF">DV706_05355</name>
</gene>
<organism evidence="2 3">
    <name type="scientific">Natronorubrum bangense</name>
    <dbReference type="NCBI Taxonomy" id="61858"/>
    <lineage>
        <taxon>Archaea</taxon>
        <taxon>Methanobacteriati</taxon>
        <taxon>Methanobacteriota</taxon>
        <taxon>Stenosarchaea group</taxon>
        <taxon>Halobacteria</taxon>
        <taxon>Halobacteriales</taxon>
        <taxon>Natrialbaceae</taxon>
        <taxon>Natronorubrum</taxon>
    </lineage>
</organism>
<evidence type="ECO:0000256" key="1">
    <source>
        <dbReference type="SAM" id="MobiDB-lite"/>
    </source>
</evidence>
<feature type="region of interest" description="Disordered" evidence="1">
    <location>
        <begin position="32"/>
        <end position="51"/>
    </location>
</feature>
<protein>
    <submittedName>
        <fullName evidence="2">Uncharacterized protein</fullName>
    </submittedName>
</protein>
<dbReference type="Proteomes" id="UP000296822">
    <property type="component" value="Chromosome"/>
</dbReference>
<dbReference type="EMBL" id="CP031305">
    <property type="protein sequence ID" value="QCC53968.1"/>
    <property type="molecule type" value="Genomic_DNA"/>
</dbReference>
<dbReference type="AlphaFoldDB" id="A0A4D6HL67"/>
<proteinExistence type="predicted"/>
<evidence type="ECO:0000313" key="2">
    <source>
        <dbReference type="EMBL" id="QCC53968.1"/>
    </source>
</evidence>
<evidence type="ECO:0000313" key="3">
    <source>
        <dbReference type="Proteomes" id="UP000296822"/>
    </source>
</evidence>
<accession>A0A4D6HL67</accession>
<reference evidence="2 3" key="1">
    <citation type="journal article" date="2019" name="Nat. Commun.">
        <title>A new type of DNA phosphorothioation-based antiviral system in archaea.</title>
        <authorList>
            <person name="Xiong L."/>
            <person name="Liu S."/>
            <person name="Chen S."/>
            <person name="Xiao Y."/>
            <person name="Zhu B."/>
            <person name="Gao Y."/>
            <person name="Zhang Y."/>
            <person name="Chen B."/>
            <person name="Luo J."/>
            <person name="Deng Z."/>
            <person name="Chen X."/>
            <person name="Wang L."/>
            <person name="Chen S."/>
        </authorList>
    </citation>
    <scope>NUCLEOTIDE SEQUENCE [LARGE SCALE GENOMIC DNA]</scope>
    <source>
        <strain evidence="2 3">JCM 10635</strain>
    </source>
</reference>
<sequence>MLVYDTTCSLARNGTDPTGVADRLTDRFLDGIDRAGHEGPRATTEPTHRDRHGFDELVAPQRRCSE</sequence>
<name>A0A4D6HL67_9EURY</name>
<dbReference type="KEGG" id="nbg:DV706_05355"/>